<reference evidence="1 2" key="1">
    <citation type="journal article" date="2019" name="Commun. Biol.">
        <title>The bagworm genome reveals a unique fibroin gene that provides high tensile strength.</title>
        <authorList>
            <person name="Kono N."/>
            <person name="Nakamura H."/>
            <person name="Ohtoshi R."/>
            <person name="Tomita M."/>
            <person name="Numata K."/>
            <person name="Arakawa K."/>
        </authorList>
    </citation>
    <scope>NUCLEOTIDE SEQUENCE [LARGE SCALE GENOMIC DNA]</scope>
</reference>
<dbReference type="Proteomes" id="UP000299102">
    <property type="component" value="Unassembled WGS sequence"/>
</dbReference>
<dbReference type="AlphaFoldDB" id="A0A4C1ZAE4"/>
<accession>A0A4C1ZAE4</accession>
<comment type="caution">
    <text evidence="1">The sequence shown here is derived from an EMBL/GenBank/DDBJ whole genome shotgun (WGS) entry which is preliminary data.</text>
</comment>
<evidence type="ECO:0000313" key="2">
    <source>
        <dbReference type="Proteomes" id="UP000299102"/>
    </source>
</evidence>
<sequence length="212" mass="23351">MLRFPPANSYHAYCNIGNTLKGNTHSLAFGIVTVNPAFVTCNQIVRSILVTTGKSLHHFAASIDTTEFLRDDHFFISLYCEPHSADIVFGRHQRTTFITQIVSQISVTTFEFVKPVTNRGKGWSSIIKGLAKFVHVDAICVQNLCRLIYLGEPSQANGRVRAARAVSLMSLARAHLAALNARLDNGAEHSNEQRRHTLMLSLLAAGAPEMCS</sequence>
<organism evidence="1 2">
    <name type="scientific">Eumeta variegata</name>
    <name type="common">Bagworm moth</name>
    <name type="synonym">Eumeta japonica</name>
    <dbReference type="NCBI Taxonomy" id="151549"/>
    <lineage>
        <taxon>Eukaryota</taxon>
        <taxon>Metazoa</taxon>
        <taxon>Ecdysozoa</taxon>
        <taxon>Arthropoda</taxon>
        <taxon>Hexapoda</taxon>
        <taxon>Insecta</taxon>
        <taxon>Pterygota</taxon>
        <taxon>Neoptera</taxon>
        <taxon>Endopterygota</taxon>
        <taxon>Lepidoptera</taxon>
        <taxon>Glossata</taxon>
        <taxon>Ditrysia</taxon>
        <taxon>Tineoidea</taxon>
        <taxon>Psychidae</taxon>
        <taxon>Oiketicinae</taxon>
        <taxon>Eumeta</taxon>
    </lineage>
</organism>
<keyword evidence="2" id="KW-1185">Reference proteome</keyword>
<gene>
    <name evidence="1" type="ORF">EVAR_58081_1</name>
</gene>
<evidence type="ECO:0000313" key="1">
    <source>
        <dbReference type="EMBL" id="GBP85546.1"/>
    </source>
</evidence>
<proteinExistence type="predicted"/>
<name>A0A4C1ZAE4_EUMVA</name>
<dbReference type="EMBL" id="BGZK01001744">
    <property type="protein sequence ID" value="GBP85546.1"/>
    <property type="molecule type" value="Genomic_DNA"/>
</dbReference>
<protein>
    <submittedName>
        <fullName evidence="1">Uncharacterized protein</fullName>
    </submittedName>
</protein>